<evidence type="ECO:0000313" key="2">
    <source>
        <dbReference type="EMBL" id="MBB3891157.1"/>
    </source>
</evidence>
<dbReference type="InterPro" id="IPR021218">
    <property type="entry name" value="DUF2784"/>
</dbReference>
<gene>
    <name evidence="2" type="ORF">GGQ61_001874</name>
</gene>
<sequence length="133" mass="14525">MDREPLAALVLAAHLAVIAFNLFGLVAIPLGAARGWAFVRVRWWRGLHLASMAMVAVQALAGRACFLTVWQDDLSGASGRAPLIMRVVNGLIYWPLPIWAFTVAYAAVFVYVLALWKLVPPGGSNRRPSSGRR</sequence>
<dbReference type="EMBL" id="JACIDK010000002">
    <property type="protein sequence ID" value="MBB3891157.1"/>
    <property type="molecule type" value="Genomic_DNA"/>
</dbReference>
<evidence type="ECO:0000256" key="1">
    <source>
        <dbReference type="SAM" id="Phobius"/>
    </source>
</evidence>
<comment type="caution">
    <text evidence="2">The sequence shown here is derived from an EMBL/GenBank/DDBJ whole genome shotgun (WGS) entry which is preliminary data.</text>
</comment>
<keyword evidence="1" id="KW-0812">Transmembrane</keyword>
<feature type="transmembrane region" description="Helical" evidence="1">
    <location>
        <begin position="91"/>
        <end position="116"/>
    </location>
</feature>
<proteinExistence type="predicted"/>
<organism evidence="2 3">
    <name type="scientific">Phenylobacterium haematophilum</name>
    <dbReference type="NCBI Taxonomy" id="98513"/>
    <lineage>
        <taxon>Bacteria</taxon>
        <taxon>Pseudomonadati</taxon>
        <taxon>Pseudomonadota</taxon>
        <taxon>Alphaproteobacteria</taxon>
        <taxon>Caulobacterales</taxon>
        <taxon>Caulobacteraceae</taxon>
        <taxon>Phenylobacterium</taxon>
    </lineage>
</organism>
<accession>A0A840A1E4</accession>
<dbReference type="AlphaFoldDB" id="A0A840A1E4"/>
<keyword evidence="1" id="KW-0472">Membrane</keyword>
<name>A0A840A1E4_9CAUL</name>
<evidence type="ECO:0008006" key="4">
    <source>
        <dbReference type="Google" id="ProtNLM"/>
    </source>
</evidence>
<feature type="transmembrane region" description="Helical" evidence="1">
    <location>
        <begin position="49"/>
        <end position="71"/>
    </location>
</feature>
<dbReference type="Proteomes" id="UP000530564">
    <property type="component" value="Unassembled WGS sequence"/>
</dbReference>
<dbReference type="Pfam" id="PF10861">
    <property type="entry name" value="DUF2784"/>
    <property type="match status" value="1"/>
</dbReference>
<dbReference type="RefSeq" id="WP_183771776.1">
    <property type="nucleotide sequence ID" value="NZ_JACIDK010000002.1"/>
</dbReference>
<evidence type="ECO:0000313" key="3">
    <source>
        <dbReference type="Proteomes" id="UP000530564"/>
    </source>
</evidence>
<protein>
    <recommendedName>
        <fullName evidence="4">DUF2784 domain-containing protein</fullName>
    </recommendedName>
</protein>
<keyword evidence="3" id="KW-1185">Reference proteome</keyword>
<keyword evidence="1" id="KW-1133">Transmembrane helix</keyword>
<feature type="transmembrane region" description="Helical" evidence="1">
    <location>
        <begin position="6"/>
        <end position="28"/>
    </location>
</feature>
<reference evidence="2 3" key="1">
    <citation type="submission" date="2020-08" db="EMBL/GenBank/DDBJ databases">
        <title>Genomic Encyclopedia of Type Strains, Phase IV (KMG-IV): sequencing the most valuable type-strain genomes for metagenomic binning, comparative biology and taxonomic classification.</title>
        <authorList>
            <person name="Goeker M."/>
        </authorList>
    </citation>
    <scope>NUCLEOTIDE SEQUENCE [LARGE SCALE GENOMIC DNA]</scope>
    <source>
        <strain evidence="2 3">DSM 21793</strain>
    </source>
</reference>